<dbReference type="InterPro" id="IPR009003">
    <property type="entry name" value="Peptidase_S1_PA"/>
</dbReference>
<dbReference type="Pfam" id="PF13365">
    <property type="entry name" value="Trypsin_2"/>
    <property type="match status" value="1"/>
</dbReference>
<name>A0A7V5P0R7_9BACT</name>
<dbReference type="EMBL" id="DROK01000211">
    <property type="protein sequence ID" value="HHI97626.1"/>
    <property type="molecule type" value="Genomic_DNA"/>
</dbReference>
<reference evidence="1" key="1">
    <citation type="journal article" date="2020" name="mSystems">
        <title>Genome- and Community-Level Interaction Insights into Carbon Utilization and Element Cycling Functions of Hydrothermarchaeota in Hydrothermal Sediment.</title>
        <authorList>
            <person name="Zhou Z."/>
            <person name="Liu Y."/>
            <person name="Xu W."/>
            <person name="Pan J."/>
            <person name="Luo Z.H."/>
            <person name="Li M."/>
        </authorList>
    </citation>
    <scope>NUCLEOTIDE SEQUENCE [LARGE SCALE GENOMIC DNA]</scope>
    <source>
        <strain evidence="1">HyVt-533</strain>
    </source>
</reference>
<organism evidence="1">
    <name type="scientific">Thermodesulfatator atlanticus</name>
    <dbReference type="NCBI Taxonomy" id="501497"/>
    <lineage>
        <taxon>Bacteria</taxon>
        <taxon>Pseudomonadati</taxon>
        <taxon>Thermodesulfobacteriota</taxon>
        <taxon>Thermodesulfobacteria</taxon>
        <taxon>Thermodesulfobacteriales</taxon>
        <taxon>Thermodesulfatatoraceae</taxon>
        <taxon>Thermodesulfatator</taxon>
    </lineage>
</organism>
<dbReference type="Gene3D" id="2.40.10.10">
    <property type="entry name" value="Trypsin-like serine proteases"/>
    <property type="match status" value="1"/>
</dbReference>
<sequence length="299" mass="32205">MVLKIQEVRTMVEEDLLAKSNVVGLGIGYKEVGGKETTDLCIHVYVEKKLPKAELVPEALVPETVQGLPTDVIEVGVIEAQTYTACVRPARPGYSIGHYRITAGTFGCLVRGCGCGQTYILSNNHVLANSNQARIGDAILQPGPYDHAQCQPRVIARLAAFIPINFGKGHYNLVDAALARPLSNQLIIPYFPNGTLPSGTKAARLGMNVFKFGRTTQFTRGRVRGIDVVVGVRYGGGRVAYFRNQILTTNMSRGGDSGSLLLSADGYAVGLLFAGSSRVTIHNNIHNVLIALRVKLITS</sequence>
<gene>
    <name evidence="1" type="ORF">ENJ96_07210</name>
</gene>
<proteinExistence type="predicted"/>
<protein>
    <recommendedName>
        <fullName evidence="2">Serine protease</fullName>
    </recommendedName>
</protein>
<evidence type="ECO:0008006" key="2">
    <source>
        <dbReference type="Google" id="ProtNLM"/>
    </source>
</evidence>
<dbReference type="InterPro" id="IPR043504">
    <property type="entry name" value="Peptidase_S1_PA_chymotrypsin"/>
</dbReference>
<comment type="caution">
    <text evidence="1">The sequence shown here is derived from an EMBL/GenBank/DDBJ whole genome shotgun (WGS) entry which is preliminary data.</text>
</comment>
<dbReference type="Proteomes" id="UP000886101">
    <property type="component" value="Unassembled WGS sequence"/>
</dbReference>
<evidence type="ECO:0000313" key="1">
    <source>
        <dbReference type="EMBL" id="HHI97626.1"/>
    </source>
</evidence>
<dbReference type="AlphaFoldDB" id="A0A7V5P0R7"/>
<dbReference type="SUPFAM" id="SSF50494">
    <property type="entry name" value="Trypsin-like serine proteases"/>
    <property type="match status" value="1"/>
</dbReference>
<accession>A0A7V5P0R7</accession>